<dbReference type="PANTHER" id="PTHR43023">
    <property type="entry name" value="PROTEIN TRIGALACTOSYLDIACYLGLYCEROL 3, CHLOROPLASTIC"/>
    <property type="match status" value="1"/>
</dbReference>
<protein>
    <submittedName>
        <fullName evidence="5">ABC transporter ATP-binding protein</fullName>
    </submittedName>
</protein>
<dbReference type="Proteomes" id="UP001575181">
    <property type="component" value="Unassembled WGS sequence"/>
</dbReference>
<dbReference type="SUPFAM" id="SSF52540">
    <property type="entry name" value="P-loop containing nucleoside triphosphate hydrolases"/>
    <property type="match status" value="1"/>
</dbReference>
<dbReference type="PROSITE" id="PS50893">
    <property type="entry name" value="ABC_TRANSPORTER_2"/>
    <property type="match status" value="1"/>
</dbReference>
<keyword evidence="3 5" id="KW-0067">ATP-binding</keyword>
<gene>
    <name evidence="5" type="ORF">ACERLL_02625</name>
</gene>
<name>A0ABV4TQV9_9GAMM</name>
<organism evidence="5 6">
    <name type="scientific">Thiohalorhabdus methylotrophus</name>
    <dbReference type="NCBI Taxonomy" id="3242694"/>
    <lineage>
        <taxon>Bacteria</taxon>
        <taxon>Pseudomonadati</taxon>
        <taxon>Pseudomonadota</taxon>
        <taxon>Gammaproteobacteria</taxon>
        <taxon>Thiohalorhabdales</taxon>
        <taxon>Thiohalorhabdaceae</taxon>
        <taxon>Thiohalorhabdus</taxon>
    </lineage>
</organism>
<accession>A0ABV4TQV9</accession>
<keyword evidence="1" id="KW-0813">Transport</keyword>
<dbReference type="EMBL" id="JBGUAW010000002">
    <property type="protein sequence ID" value="MFA9459718.1"/>
    <property type="molecule type" value="Genomic_DNA"/>
</dbReference>
<evidence type="ECO:0000256" key="3">
    <source>
        <dbReference type="ARBA" id="ARBA00022840"/>
    </source>
</evidence>
<evidence type="ECO:0000313" key="6">
    <source>
        <dbReference type="Proteomes" id="UP001575181"/>
    </source>
</evidence>
<evidence type="ECO:0000313" key="5">
    <source>
        <dbReference type="EMBL" id="MFA9459718.1"/>
    </source>
</evidence>
<dbReference type="InterPro" id="IPR003593">
    <property type="entry name" value="AAA+_ATPase"/>
</dbReference>
<feature type="domain" description="ABC transporter" evidence="4">
    <location>
        <begin position="10"/>
        <end position="246"/>
    </location>
</feature>
<dbReference type="PANTHER" id="PTHR43023:SF3">
    <property type="entry name" value="PROTEIN TRIGALACTOSYLDIACYLGLYCEROL 3, CHLOROPLASTIC"/>
    <property type="match status" value="1"/>
</dbReference>
<comment type="caution">
    <text evidence="5">The sequence shown here is derived from an EMBL/GenBank/DDBJ whole genome shotgun (WGS) entry which is preliminary data.</text>
</comment>
<dbReference type="SMART" id="SM00382">
    <property type="entry name" value="AAA"/>
    <property type="match status" value="1"/>
</dbReference>
<evidence type="ECO:0000256" key="1">
    <source>
        <dbReference type="ARBA" id="ARBA00022448"/>
    </source>
</evidence>
<dbReference type="InterPro" id="IPR027417">
    <property type="entry name" value="P-loop_NTPase"/>
</dbReference>
<keyword evidence="6" id="KW-1185">Reference proteome</keyword>
<evidence type="ECO:0000259" key="4">
    <source>
        <dbReference type="PROSITE" id="PS50893"/>
    </source>
</evidence>
<evidence type="ECO:0000256" key="2">
    <source>
        <dbReference type="ARBA" id="ARBA00022741"/>
    </source>
</evidence>
<dbReference type="InterPro" id="IPR003439">
    <property type="entry name" value="ABC_transporter-like_ATP-bd"/>
</dbReference>
<dbReference type="Gene3D" id="3.40.50.300">
    <property type="entry name" value="P-loop containing nucleotide triphosphate hydrolases"/>
    <property type="match status" value="1"/>
</dbReference>
<dbReference type="GO" id="GO:0005524">
    <property type="term" value="F:ATP binding"/>
    <property type="evidence" value="ECO:0007669"/>
    <property type="project" value="UniProtKB-KW"/>
</dbReference>
<keyword evidence="2" id="KW-0547">Nucleotide-binding</keyword>
<proteinExistence type="predicted"/>
<reference evidence="5 6" key="1">
    <citation type="submission" date="2024-08" db="EMBL/GenBank/DDBJ databases">
        <title>Whole-genome sequencing of halo(alkali)philic microorganisms from hypersaline lakes.</title>
        <authorList>
            <person name="Sorokin D.Y."/>
            <person name="Merkel A.Y."/>
            <person name="Messina E."/>
            <person name="Yakimov M."/>
        </authorList>
    </citation>
    <scope>NUCLEOTIDE SEQUENCE [LARGE SCALE GENOMIC DNA]</scope>
    <source>
        <strain evidence="5 6">Cl-TMA</strain>
    </source>
</reference>
<dbReference type="RefSeq" id="WP_373654506.1">
    <property type="nucleotide sequence ID" value="NZ_JBGUAW010000002.1"/>
</dbReference>
<dbReference type="Pfam" id="PF00005">
    <property type="entry name" value="ABC_tran"/>
    <property type="match status" value="1"/>
</dbReference>
<sequence>MKAPAPEPMVRVEGLVNRFGSQMVHDAVDLEVHRGEIFGLVGESGSGKSVLLRSLIGLQRPVGGRILFQGRDIRDLSPAQWRMVQKEWGVLFQQGALFSGLTVLENIELPMQEHFRLSDGLRRALAKLRLRLVRLPVEHGEKFPADLSGGMNKRAALARALALDPEILFLDEPTSGLDPISASALDELIRDLRDTFGLTVVLTTHDLHTLAEICDRLAVLVDGKAITGTLEEMQRHPHPWLRAFFRGARMQSVLNRR</sequence>